<organism evidence="3 4">
    <name type="scientific">Shewanella hanedai</name>
    <name type="common">Alteromonas hanedai</name>
    <dbReference type="NCBI Taxonomy" id="25"/>
    <lineage>
        <taxon>Bacteria</taxon>
        <taxon>Pseudomonadati</taxon>
        <taxon>Pseudomonadota</taxon>
        <taxon>Gammaproteobacteria</taxon>
        <taxon>Alteromonadales</taxon>
        <taxon>Shewanellaceae</taxon>
        <taxon>Shewanella</taxon>
    </lineage>
</organism>
<reference evidence="4" key="1">
    <citation type="submission" date="2019-07" db="EMBL/GenBank/DDBJ databases">
        <title>Shewanella sp. YLB-08 draft genomic sequence.</title>
        <authorList>
            <person name="Yu L."/>
        </authorList>
    </citation>
    <scope>NUCLEOTIDE SEQUENCE [LARGE SCALE GENOMIC DNA]</scope>
    <source>
        <strain evidence="4">JCM 20706</strain>
    </source>
</reference>
<proteinExistence type="inferred from homology"/>
<dbReference type="Gene3D" id="3.40.190.10">
    <property type="entry name" value="Periplasmic binding protein-like II"/>
    <property type="match status" value="2"/>
</dbReference>
<dbReference type="RefSeq" id="WP_143564332.1">
    <property type="nucleotide sequence ID" value="NZ_BMPL01000007.1"/>
</dbReference>
<evidence type="ECO:0000256" key="1">
    <source>
        <dbReference type="ARBA" id="ARBA00010333"/>
    </source>
</evidence>
<dbReference type="PANTHER" id="PTHR35936:SF25">
    <property type="entry name" value="ABC TRANSPORTER SUBSTRATE-BINDING PROTEIN"/>
    <property type="match status" value="1"/>
</dbReference>
<feature type="signal peptide" evidence="2">
    <location>
        <begin position="1"/>
        <end position="22"/>
    </location>
</feature>
<dbReference type="Proteomes" id="UP000318126">
    <property type="component" value="Unassembled WGS sequence"/>
</dbReference>
<protein>
    <submittedName>
        <fullName evidence="3">Transporter substrate-binding domain-containing protein</fullName>
    </submittedName>
</protein>
<dbReference type="OrthoDB" id="6300773at2"/>
<evidence type="ECO:0000313" key="3">
    <source>
        <dbReference type="EMBL" id="TRY14615.1"/>
    </source>
</evidence>
<dbReference type="AlphaFoldDB" id="A0A553JQ75"/>
<evidence type="ECO:0000256" key="2">
    <source>
        <dbReference type="SAM" id="SignalP"/>
    </source>
</evidence>
<name>A0A553JQ75_SHEHA</name>
<keyword evidence="4" id="KW-1185">Reference proteome</keyword>
<gene>
    <name evidence="3" type="ORF">FN961_09460</name>
</gene>
<comment type="caution">
    <text evidence="3">The sequence shown here is derived from an EMBL/GenBank/DDBJ whole genome shotgun (WGS) entry which is preliminary data.</text>
</comment>
<keyword evidence="2" id="KW-0732">Signal</keyword>
<evidence type="ECO:0000313" key="4">
    <source>
        <dbReference type="Proteomes" id="UP000318126"/>
    </source>
</evidence>
<dbReference type="SUPFAM" id="SSF53850">
    <property type="entry name" value="Periplasmic binding protein-like II"/>
    <property type="match status" value="1"/>
</dbReference>
<sequence>MNRPIKCFLLLCLSWFPLQSTSAPQTIHIVTESWLGYTNEDGSGFYFDVLKQIFPDENWQVEIDIAPFSRVRYLLNHERADMALGFYAGDTTKAIYSDQPIEVDSADIALTPEMAKNWDGIESLSFKKVQAMLKYRYDEFIDVPMYYGESSSLLEMLDRVNRGHIDAVLDYKPSMLAKAAELSEPRQFVIIENVFRTEIYFAFALNEKGKLLKAHFDIELQKMSDSGELDRLFRQYVGPDANRL</sequence>
<comment type="similarity">
    <text evidence="1">Belongs to the bacterial solute-binding protein 3 family.</text>
</comment>
<dbReference type="EMBL" id="VKGK01000009">
    <property type="protein sequence ID" value="TRY14615.1"/>
    <property type="molecule type" value="Genomic_DNA"/>
</dbReference>
<dbReference type="PANTHER" id="PTHR35936">
    <property type="entry name" value="MEMBRANE-BOUND LYTIC MUREIN TRANSGLYCOSYLASE F"/>
    <property type="match status" value="1"/>
</dbReference>
<feature type="chain" id="PRO_5021874196" evidence="2">
    <location>
        <begin position="23"/>
        <end position="244"/>
    </location>
</feature>
<accession>A0A553JQ75</accession>